<proteinExistence type="predicted"/>
<keyword evidence="4" id="KW-1185">Reference proteome</keyword>
<reference evidence="3 4" key="1">
    <citation type="submission" date="2018-03" db="EMBL/GenBank/DDBJ databases">
        <title>Genomic Encyclopedia of Archaeal and Bacterial Type Strains, Phase II (KMG-II): from individual species to whole genera.</title>
        <authorList>
            <person name="Goeker M."/>
        </authorList>
    </citation>
    <scope>NUCLEOTIDE SEQUENCE [LARGE SCALE GENOMIC DNA]</scope>
    <source>
        <strain evidence="3 4">DSM 28229</strain>
    </source>
</reference>
<dbReference type="Pfam" id="PF11127">
    <property type="entry name" value="YgaP-like_TM"/>
    <property type="match status" value="1"/>
</dbReference>
<dbReference type="Proteomes" id="UP000245535">
    <property type="component" value="Unassembled WGS sequence"/>
</dbReference>
<sequence>MKRNMGLLDRAIRVFIAQLIAILFYMDIISGVLGISLIAVALVFTLTSLLSFCPLYAPFGIKTCTLNKEA</sequence>
<dbReference type="OrthoDB" id="9804804at2"/>
<feature type="transmembrane region" description="Helical" evidence="1">
    <location>
        <begin position="35"/>
        <end position="57"/>
    </location>
</feature>
<dbReference type="EMBL" id="QGDO01000001">
    <property type="protein sequence ID" value="PWJ44206.1"/>
    <property type="molecule type" value="Genomic_DNA"/>
</dbReference>
<dbReference type="InterPro" id="IPR021309">
    <property type="entry name" value="YgaP-like_TM"/>
</dbReference>
<keyword evidence="1" id="KW-1133">Transmembrane helix</keyword>
<evidence type="ECO:0000259" key="2">
    <source>
        <dbReference type="Pfam" id="PF11127"/>
    </source>
</evidence>
<evidence type="ECO:0000313" key="3">
    <source>
        <dbReference type="EMBL" id="PWJ44206.1"/>
    </source>
</evidence>
<evidence type="ECO:0000313" key="4">
    <source>
        <dbReference type="Proteomes" id="UP000245535"/>
    </source>
</evidence>
<protein>
    <recommendedName>
        <fullName evidence="2">Inner membrane protein YgaP-like transmembrane domain-containing protein</fullName>
    </recommendedName>
</protein>
<feature type="domain" description="Inner membrane protein YgaP-like transmembrane" evidence="2">
    <location>
        <begin position="1"/>
        <end position="65"/>
    </location>
</feature>
<accession>A0A315ZF43</accession>
<feature type="transmembrane region" description="Helical" evidence="1">
    <location>
        <begin position="12"/>
        <end position="29"/>
    </location>
</feature>
<organism evidence="3 4">
    <name type="scientific">Sediminitomix flava</name>
    <dbReference type="NCBI Taxonomy" id="379075"/>
    <lineage>
        <taxon>Bacteria</taxon>
        <taxon>Pseudomonadati</taxon>
        <taxon>Bacteroidota</taxon>
        <taxon>Cytophagia</taxon>
        <taxon>Cytophagales</taxon>
        <taxon>Flammeovirgaceae</taxon>
        <taxon>Sediminitomix</taxon>
    </lineage>
</organism>
<dbReference type="RefSeq" id="WP_109615717.1">
    <property type="nucleotide sequence ID" value="NZ_QGDO01000001.1"/>
</dbReference>
<name>A0A315ZF43_SEDFL</name>
<dbReference type="AlphaFoldDB" id="A0A315ZF43"/>
<evidence type="ECO:0000256" key="1">
    <source>
        <dbReference type="SAM" id="Phobius"/>
    </source>
</evidence>
<gene>
    <name evidence="3" type="ORF">BC781_101556</name>
</gene>
<keyword evidence="1" id="KW-0812">Transmembrane</keyword>
<keyword evidence="1" id="KW-0472">Membrane</keyword>
<comment type="caution">
    <text evidence="3">The sequence shown here is derived from an EMBL/GenBank/DDBJ whole genome shotgun (WGS) entry which is preliminary data.</text>
</comment>